<feature type="transmembrane region" description="Helical" evidence="2">
    <location>
        <begin position="38"/>
        <end position="59"/>
    </location>
</feature>
<organism evidence="3 4">
    <name type="scientific">Echria macrotheca</name>
    <dbReference type="NCBI Taxonomy" id="438768"/>
    <lineage>
        <taxon>Eukaryota</taxon>
        <taxon>Fungi</taxon>
        <taxon>Dikarya</taxon>
        <taxon>Ascomycota</taxon>
        <taxon>Pezizomycotina</taxon>
        <taxon>Sordariomycetes</taxon>
        <taxon>Sordariomycetidae</taxon>
        <taxon>Sordariales</taxon>
        <taxon>Schizotheciaceae</taxon>
        <taxon>Echria</taxon>
    </lineage>
</organism>
<accession>A0AAJ0B0A3</accession>
<feature type="region of interest" description="Disordered" evidence="1">
    <location>
        <begin position="122"/>
        <end position="156"/>
    </location>
</feature>
<comment type="caution">
    <text evidence="3">The sequence shown here is derived from an EMBL/GenBank/DDBJ whole genome shotgun (WGS) entry which is preliminary data.</text>
</comment>
<sequence>MTESSSEKQNHPTHHPPSPSSTHKLSSSVSYRESVKRVIMILSVLTLATLALSSLALPAPVVPAPSGVRKVSTIPAFNVTGFTASAVVLSHRVYYRFNVTFCPELPHIECFALGTTLSESLSSTPLTKCGRSPIDSSADPEGNTKDPSAPPDPDVAFQWTRHDQTAASGGDGGESSVASLLIVRTLDDGVIDQAQYLVPSNHTENVGEGRFRHEVYGGPEDFSIPAFRYEVA</sequence>
<evidence type="ECO:0000256" key="2">
    <source>
        <dbReference type="SAM" id="Phobius"/>
    </source>
</evidence>
<dbReference type="EMBL" id="MU839862">
    <property type="protein sequence ID" value="KAK1749318.1"/>
    <property type="molecule type" value="Genomic_DNA"/>
</dbReference>
<name>A0AAJ0B0A3_9PEZI</name>
<evidence type="ECO:0000313" key="3">
    <source>
        <dbReference type="EMBL" id="KAK1749318.1"/>
    </source>
</evidence>
<evidence type="ECO:0000256" key="1">
    <source>
        <dbReference type="SAM" id="MobiDB-lite"/>
    </source>
</evidence>
<keyword evidence="2" id="KW-0812">Transmembrane</keyword>
<feature type="compositionally biased region" description="Basic and acidic residues" evidence="1">
    <location>
        <begin position="1"/>
        <end position="10"/>
    </location>
</feature>
<feature type="transmembrane region" description="Helical" evidence="2">
    <location>
        <begin position="71"/>
        <end position="89"/>
    </location>
</feature>
<gene>
    <name evidence="3" type="ORF">QBC47DRAFT_396008</name>
</gene>
<reference evidence="3" key="1">
    <citation type="submission" date="2023-06" db="EMBL/GenBank/DDBJ databases">
        <title>Genome-scale phylogeny and comparative genomics of the fungal order Sordariales.</title>
        <authorList>
            <consortium name="Lawrence Berkeley National Laboratory"/>
            <person name="Hensen N."/>
            <person name="Bonometti L."/>
            <person name="Westerberg I."/>
            <person name="Brannstrom I.O."/>
            <person name="Guillou S."/>
            <person name="Cros-Aarteil S."/>
            <person name="Calhoun S."/>
            <person name="Haridas S."/>
            <person name="Kuo A."/>
            <person name="Mondo S."/>
            <person name="Pangilinan J."/>
            <person name="Riley R."/>
            <person name="Labutti K."/>
            <person name="Andreopoulos B."/>
            <person name="Lipzen A."/>
            <person name="Chen C."/>
            <person name="Yanf M."/>
            <person name="Daum C."/>
            <person name="Ng V."/>
            <person name="Clum A."/>
            <person name="Steindorff A."/>
            <person name="Ohm R."/>
            <person name="Martin F."/>
            <person name="Silar P."/>
            <person name="Natvig D."/>
            <person name="Lalanne C."/>
            <person name="Gautier V."/>
            <person name="Ament-Velasquez S.L."/>
            <person name="Kruys A."/>
            <person name="Hutchinson M.I."/>
            <person name="Powell A.J."/>
            <person name="Barry K."/>
            <person name="Miller A.N."/>
            <person name="Grigoriev I.V."/>
            <person name="Debuchy R."/>
            <person name="Gladieux P."/>
            <person name="Thoren M.H."/>
            <person name="Johannesson H."/>
        </authorList>
    </citation>
    <scope>NUCLEOTIDE SEQUENCE</scope>
    <source>
        <strain evidence="3">PSN4</strain>
    </source>
</reference>
<keyword evidence="2" id="KW-1133">Transmembrane helix</keyword>
<keyword evidence="2" id="KW-0472">Membrane</keyword>
<dbReference type="Proteomes" id="UP001239445">
    <property type="component" value="Unassembled WGS sequence"/>
</dbReference>
<proteinExistence type="predicted"/>
<evidence type="ECO:0000313" key="4">
    <source>
        <dbReference type="Proteomes" id="UP001239445"/>
    </source>
</evidence>
<feature type="region of interest" description="Disordered" evidence="1">
    <location>
        <begin position="1"/>
        <end position="26"/>
    </location>
</feature>
<protein>
    <submittedName>
        <fullName evidence="3">Uncharacterized protein</fullName>
    </submittedName>
</protein>
<dbReference type="AlphaFoldDB" id="A0AAJ0B0A3"/>
<keyword evidence="4" id="KW-1185">Reference proteome</keyword>